<evidence type="ECO:0000256" key="8">
    <source>
        <dbReference type="HAMAP-Rule" id="MF_01148"/>
    </source>
</evidence>
<gene>
    <name evidence="8 11" type="primary">lnt</name>
    <name evidence="11" type="ORF">CGZ93_07410</name>
</gene>
<protein>
    <recommendedName>
        <fullName evidence="8">Apolipoprotein N-acyltransferase</fullName>
        <shortName evidence="8">ALP N-acyltransferase</shortName>
        <ecNumber evidence="8">2.3.1.269</ecNumber>
    </recommendedName>
</protein>
<dbReference type="InterPro" id="IPR045378">
    <property type="entry name" value="LNT_N"/>
</dbReference>
<dbReference type="PANTHER" id="PTHR38686:SF1">
    <property type="entry name" value="APOLIPOPROTEIN N-ACYLTRANSFERASE"/>
    <property type="match status" value="1"/>
</dbReference>
<feature type="transmembrane region" description="Helical" evidence="8">
    <location>
        <begin position="588"/>
        <end position="612"/>
    </location>
</feature>
<dbReference type="Pfam" id="PF20154">
    <property type="entry name" value="LNT_N"/>
    <property type="match status" value="1"/>
</dbReference>
<dbReference type="SUPFAM" id="SSF56317">
    <property type="entry name" value="Carbon-nitrogen hydrolase"/>
    <property type="match status" value="1"/>
</dbReference>
<feature type="transmembrane region" description="Helical" evidence="8">
    <location>
        <begin position="290"/>
        <end position="309"/>
    </location>
</feature>
<keyword evidence="3 8" id="KW-0808">Transferase</keyword>
<organism evidence="11 12">
    <name type="scientific">Enemella dayhoffiae</name>
    <dbReference type="NCBI Taxonomy" id="2016507"/>
    <lineage>
        <taxon>Bacteria</taxon>
        <taxon>Bacillati</taxon>
        <taxon>Actinomycetota</taxon>
        <taxon>Actinomycetes</taxon>
        <taxon>Propionibacteriales</taxon>
        <taxon>Propionibacteriaceae</taxon>
        <taxon>Enemella</taxon>
    </lineage>
</organism>
<keyword evidence="11" id="KW-0449">Lipoprotein</keyword>
<feature type="compositionally biased region" description="Low complexity" evidence="9">
    <location>
        <begin position="40"/>
        <end position="51"/>
    </location>
</feature>
<dbReference type="PROSITE" id="PS50263">
    <property type="entry name" value="CN_HYDROLASE"/>
    <property type="match status" value="1"/>
</dbReference>
<dbReference type="EMBL" id="NMVQ01000010">
    <property type="protein sequence ID" value="OYO22672.1"/>
    <property type="molecule type" value="Genomic_DNA"/>
</dbReference>
<sequence>MGGDPRGRAALAARGTTGPGHGLRRHHFRRSRVGRRHRPWGAARGRAGRPGALVGARTRRRLARPGGVRPAAELPGHPGGWGRCVRRARAVRAGRGVIRLPRGVRALALLLAGALTGLSFEPTGLWPLQLLGVASLVLLLERPPTGATGPGQGYRGRGFGAGYLFGIGLGVVSLNWLRVLVPGVGPLLAAALIAFEALFFGLLGVALVLVRRLPGWPVWMALCWGLCEWVYGRFPFGGFGWIRLAYAHPDSPLSGLFPFLGVSGVSVLAAGVGTGLAWWLLRPRRVRRGLALLAVVAVLTGLGLAGRAYQVEPAAGKGTITVGMVQGNVDGVGIGGMGRARSVTNNHLSETVNLMARARAGVQPMPDFILWPENSTDIDPTLDVQTRQVVAAASRISDRPILVGAVMEGPGVDERQTSGLWWNPDQSITARYDKRNLVPFGEYVPFRDELLPLIPLLELVGAQSVAGTVPGVLEGRLVDGSTVRVGDVICFELAYDRTVREAVNGSEVLVVQSNNATYRRTAQIHQQFAITRIRAMESRREIVVATTNSVSGLVDRDGRVVQQTAEMTSASSAYAVPRREALTPAVRWGGVVDGVVGVAAGLALLAAVVLTLRRRAAPGGRAAGPESEQPTSGNAARGRGSDAPLAR</sequence>
<evidence type="ECO:0000256" key="6">
    <source>
        <dbReference type="ARBA" id="ARBA00023136"/>
    </source>
</evidence>
<evidence type="ECO:0000256" key="2">
    <source>
        <dbReference type="ARBA" id="ARBA00022475"/>
    </source>
</evidence>
<dbReference type="CDD" id="cd07571">
    <property type="entry name" value="ALP_N-acyl_transferase"/>
    <property type="match status" value="1"/>
</dbReference>
<keyword evidence="2 8" id="KW-1003">Cell membrane</keyword>
<dbReference type="UniPathway" id="UPA00666"/>
<comment type="catalytic activity">
    <reaction evidence="8">
        <text>N-terminal S-1,2-diacyl-sn-glyceryl-L-cysteinyl-[lipoprotein] + a glycerophospholipid = N-acyl-S-1,2-diacyl-sn-glyceryl-L-cysteinyl-[lipoprotein] + a 2-acyl-sn-glycero-3-phospholipid + H(+)</text>
        <dbReference type="Rhea" id="RHEA:48228"/>
        <dbReference type="Rhea" id="RHEA-COMP:14681"/>
        <dbReference type="Rhea" id="RHEA-COMP:14684"/>
        <dbReference type="ChEBI" id="CHEBI:15378"/>
        <dbReference type="ChEBI" id="CHEBI:136912"/>
        <dbReference type="ChEBI" id="CHEBI:140656"/>
        <dbReference type="ChEBI" id="CHEBI:140657"/>
        <dbReference type="ChEBI" id="CHEBI:140660"/>
        <dbReference type="EC" id="2.3.1.269"/>
    </reaction>
</comment>
<keyword evidence="7 8" id="KW-0012">Acyltransferase</keyword>
<feature type="transmembrane region" description="Helical" evidence="8">
    <location>
        <begin position="256"/>
        <end position="281"/>
    </location>
</feature>
<dbReference type="Proteomes" id="UP000216311">
    <property type="component" value="Unassembled WGS sequence"/>
</dbReference>
<comment type="pathway">
    <text evidence="8">Protein modification; lipoprotein biosynthesis (N-acyl transfer).</text>
</comment>
<evidence type="ECO:0000256" key="4">
    <source>
        <dbReference type="ARBA" id="ARBA00022692"/>
    </source>
</evidence>
<reference evidence="11 12" key="1">
    <citation type="submission" date="2017-07" db="EMBL/GenBank/DDBJ databases">
        <title>Draft whole genome sequences of clinical Proprionibacteriaceae strains.</title>
        <authorList>
            <person name="Bernier A.-M."/>
            <person name="Bernard K."/>
            <person name="Domingo M.-C."/>
        </authorList>
    </citation>
    <scope>NUCLEOTIDE SEQUENCE [LARGE SCALE GENOMIC DNA]</scope>
    <source>
        <strain evidence="11 12">NML 130396</strain>
    </source>
</reference>
<dbReference type="Pfam" id="PF00795">
    <property type="entry name" value="CN_hydrolase"/>
    <property type="match status" value="1"/>
</dbReference>
<evidence type="ECO:0000313" key="11">
    <source>
        <dbReference type="EMBL" id="OYO22672.1"/>
    </source>
</evidence>
<evidence type="ECO:0000256" key="9">
    <source>
        <dbReference type="SAM" id="MobiDB-lite"/>
    </source>
</evidence>
<feature type="compositionally biased region" description="Basic residues" evidence="9">
    <location>
        <begin position="22"/>
        <end position="39"/>
    </location>
</feature>
<dbReference type="PANTHER" id="PTHR38686">
    <property type="entry name" value="APOLIPOPROTEIN N-ACYLTRANSFERASE"/>
    <property type="match status" value="1"/>
</dbReference>
<feature type="transmembrane region" description="Helical" evidence="8">
    <location>
        <begin position="216"/>
        <end position="236"/>
    </location>
</feature>
<keyword evidence="4 8" id="KW-0812">Transmembrane</keyword>
<keyword evidence="12" id="KW-1185">Reference proteome</keyword>
<dbReference type="NCBIfam" id="TIGR00546">
    <property type="entry name" value="lnt"/>
    <property type="match status" value="1"/>
</dbReference>
<evidence type="ECO:0000259" key="10">
    <source>
        <dbReference type="PROSITE" id="PS50263"/>
    </source>
</evidence>
<dbReference type="AlphaFoldDB" id="A0A255H5E3"/>
<evidence type="ECO:0000256" key="1">
    <source>
        <dbReference type="ARBA" id="ARBA00004651"/>
    </source>
</evidence>
<dbReference type="EC" id="2.3.1.269" evidence="8"/>
<dbReference type="InterPro" id="IPR036526">
    <property type="entry name" value="C-N_Hydrolase_sf"/>
</dbReference>
<feature type="domain" description="CN hydrolase" evidence="10">
    <location>
        <begin position="320"/>
        <end position="588"/>
    </location>
</feature>
<comment type="subcellular location">
    <subcellularLocation>
        <location evidence="1 8">Cell membrane</location>
        <topology evidence="1 8">Multi-pass membrane protein</topology>
    </subcellularLocation>
</comment>
<evidence type="ECO:0000313" key="12">
    <source>
        <dbReference type="Proteomes" id="UP000216311"/>
    </source>
</evidence>
<dbReference type="GO" id="GO:0005886">
    <property type="term" value="C:plasma membrane"/>
    <property type="evidence" value="ECO:0007669"/>
    <property type="project" value="UniProtKB-SubCell"/>
</dbReference>
<comment type="function">
    <text evidence="8">Catalyzes the phospholipid dependent N-acylation of the N-terminal cysteine of apolipoprotein, the last step in lipoprotein maturation.</text>
</comment>
<dbReference type="OrthoDB" id="9804277at2"/>
<feature type="region of interest" description="Disordered" evidence="9">
    <location>
        <begin position="618"/>
        <end position="647"/>
    </location>
</feature>
<evidence type="ECO:0000256" key="7">
    <source>
        <dbReference type="ARBA" id="ARBA00023315"/>
    </source>
</evidence>
<keyword evidence="5 8" id="KW-1133">Transmembrane helix</keyword>
<dbReference type="GO" id="GO:0042158">
    <property type="term" value="P:lipoprotein biosynthetic process"/>
    <property type="evidence" value="ECO:0007669"/>
    <property type="project" value="UniProtKB-UniRule"/>
</dbReference>
<proteinExistence type="inferred from homology"/>
<feature type="transmembrane region" description="Helical" evidence="8">
    <location>
        <begin position="161"/>
        <end position="181"/>
    </location>
</feature>
<comment type="similarity">
    <text evidence="8">Belongs to the CN hydrolase family. Apolipoprotein N-acyltransferase subfamily.</text>
</comment>
<dbReference type="GO" id="GO:0016410">
    <property type="term" value="F:N-acyltransferase activity"/>
    <property type="evidence" value="ECO:0007669"/>
    <property type="project" value="UniProtKB-UniRule"/>
</dbReference>
<keyword evidence="6 8" id="KW-0472">Membrane</keyword>
<dbReference type="InterPro" id="IPR003010">
    <property type="entry name" value="C-N_Hydrolase"/>
</dbReference>
<dbReference type="InterPro" id="IPR004563">
    <property type="entry name" value="Apolipo_AcylTrfase"/>
</dbReference>
<feature type="region of interest" description="Disordered" evidence="9">
    <location>
        <begin position="1"/>
        <end position="51"/>
    </location>
</feature>
<dbReference type="HAMAP" id="MF_01148">
    <property type="entry name" value="Lnt"/>
    <property type="match status" value="1"/>
</dbReference>
<evidence type="ECO:0000256" key="3">
    <source>
        <dbReference type="ARBA" id="ARBA00022679"/>
    </source>
</evidence>
<name>A0A255H5E3_9ACTN</name>
<evidence type="ECO:0000256" key="5">
    <source>
        <dbReference type="ARBA" id="ARBA00022989"/>
    </source>
</evidence>
<accession>A0A255H5E3</accession>
<dbReference type="Gene3D" id="3.60.110.10">
    <property type="entry name" value="Carbon-nitrogen hydrolase"/>
    <property type="match status" value="1"/>
</dbReference>
<feature type="transmembrane region" description="Helical" evidence="8">
    <location>
        <begin position="187"/>
        <end position="209"/>
    </location>
</feature>
<comment type="caution">
    <text evidence="11">The sequence shown here is derived from an EMBL/GenBank/DDBJ whole genome shotgun (WGS) entry which is preliminary data.</text>
</comment>